<dbReference type="STRING" id="728.VY92_05155"/>
<protein>
    <recommendedName>
        <fullName evidence="3">Sulfur carrier protein FdhD</fullName>
    </recommendedName>
</protein>
<evidence type="ECO:0000256" key="1">
    <source>
        <dbReference type="ARBA" id="ARBA00022490"/>
    </source>
</evidence>
<dbReference type="RefSeq" id="WP_021724219.1">
    <property type="nucleotide sequence ID" value="NZ_CP050316.1"/>
</dbReference>
<reference evidence="7 8" key="1">
    <citation type="submission" date="2018-06" db="EMBL/GenBank/DDBJ databases">
        <authorList>
            <consortium name="Pathogen Informatics"/>
            <person name="Doyle S."/>
        </authorList>
    </citation>
    <scope>NUCLEOTIDE SEQUENCE [LARGE SCALE GENOMIC DNA]</scope>
    <source>
        <strain evidence="6 8">NCTC10926</strain>
        <strain evidence="5 7">NCTC11296</strain>
    </source>
</reference>
<dbReference type="GO" id="GO:0006777">
    <property type="term" value="P:Mo-molybdopterin cofactor biosynthetic process"/>
    <property type="evidence" value="ECO:0007669"/>
    <property type="project" value="UniProtKB-UniRule"/>
</dbReference>
<comment type="function">
    <text evidence="3">Required for formate dehydrogenase (FDH) activity. Acts as a sulfur carrier protein that transfers sulfur from IscS to the molybdenum cofactor prior to its insertion into FDH.</text>
</comment>
<dbReference type="eggNOG" id="COG1526">
    <property type="taxonomic scope" value="Bacteria"/>
</dbReference>
<dbReference type="Gene3D" id="3.40.140.10">
    <property type="entry name" value="Cytidine Deaminase, domain 2"/>
    <property type="match status" value="1"/>
</dbReference>
<evidence type="ECO:0000313" key="8">
    <source>
        <dbReference type="Proteomes" id="UP000254620"/>
    </source>
</evidence>
<evidence type="ECO:0000313" key="6">
    <source>
        <dbReference type="EMBL" id="SUU96899.1"/>
    </source>
</evidence>
<gene>
    <name evidence="3 4" type="primary">fdhD</name>
    <name evidence="4" type="ORF">EIG79_03190</name>
    <name evidence="6" type="ORF">NCTC10926_00252</name>
    <name evidence="5" type="ORF">NCTC11296_01783</name>
</gene>
<name>A0A0F5EYC0_AVIPA</name>
<dbReference type="EMBL" id="UGHK01000002">
    <property type="protein sequence ID" value="STO71869.1"/>
    <property type="molecule type" value="Genomic_DNA"/>
</dbReference>
<organism evidence="4 9">
    <name type="scientific">Avibacterium paragallinarum</name>
    <name type="common">Haemophilus gallinarum</name>
    <dbReference type="NCBI Taxonomy" id="728"/>
    <lineage>
        <taxon>Bacteria</taxon>
        <taxon>Pseudomonadati</taxon>
        <taxon>Pseudomonadota</taxon>
        <taxon>Gammaproteobacteria</taxon>
        <taxon>Pasteurellales</taxon>
        <taxon>Pasteurellaceae</taxon>
        <taxon>Avibacterium</taxon>
    </lineage>
</organism>
<proteinExistence type="inferred from homology"/>
<evidence type="ECO:0000313" key="7">
    <source>
        <dbReference type="Proteomes" id="UP000254465"/>
    </source>
</evidence>
<dbReference type="HAMAP" id="MF_00187">
    <property type="entry name" value="FdhD"/>
    <property type="match status" value="1"/>
</dbReference>
<dbReference type="Gene3D" id="3.10.20.10">
    <property type="match status" value="1"/>
</dbReference>
<dbReference type="EMBL" id="RQXS01000008">
    <property type="protein sequence ID" value="RZN60611.1"/>
    <property type="molecule type" value="Genomic_DNA"/>
</dbReference>
<feature type="active site" description="Cysteine persulfide intermediate" evidence="3">
    <location>
        <position position="118"/>
    </location>
</feature>
<evidence type="ECO:0000256" key="3">
    <source>
        <dbReference type="HAMAP-Rule" id="MF_00187"/>
    </source>
</evidence>
<dbReference type="PIRSF" id="PIRSF015626">
    <property type="entry name" value="FdhD"/>
    <property type="match status" value="1"/>
</dbReference>
<dbReference type="NCBIfam" id="TIGR00129">
    <property type="entry name" value="fdhD_narQ"/>
    <property type="match status" value="1"/>
</dbReference>
<dbReference type="Proteomes" id="UP000254620">
    <property type="component" value="Unassembled WGS sequence"/>
</dbReference>
<dbReference type="GO" id="GO:0005737">
    <property type="term" value="C:cytoplasm"/>
    <property type="evidence" value="ECO:0007669"/>
    <property type="project" value="UniProtKB-SubCell"/>
</dbReference>
<comment type="similarity">
    <text evidence="3">Belongs to the FdhD family.</text>
</comment>
<keyword evidence="2 3" id="KW-0501">Molybdenum cofactor biosynthesis</keyword>
<evidence type="ECO:0000313" key="4">
    <source>
        <dbReference type="EMBL" id="RZN60611.1"/>
    </source>
</evidence>
<reference evidence="4 9" key="2">
    <citation type="submission" date="2018-11" db="EMBL/GenBank/DDBJ databases">
        <title>Sequencing Av. paragallinarum serogroups.</title>
        <authorList>
            <person name="Hellmuth J.E."/>
            <person name="Boucher C.E."/>
            <person name="Cason E.D."/>
        </authorList>
    </citation>
    <scope>NUCLEOTIDE SEQUENCE [LARGE SCALE GENOMIC DNA]</scope>
    <source>
        <strain evidence="4 9">SA-3</strain>
    </source>
</reference>
<dbReference type="GO" id="GO:0016783">
    <property type="term" value="F:sulfurtransferase activity"/>
    <property type="evidence" value="ECO:0007669"/>
    <property type="project" value="InterPro"/>
</dbReference>
<dbReference type="Proteomes" id="UP000294229">
    <property type="component" value="Unassembled WGS sequence"/>
</dbReference>
<dbReference type="Pfam" id="PF02634">
    <property type="entry name" value="FdhD-NarQ"/>
    <property type="match status" value="1"/>
</dbReference>
<keyword evidence="4" id="KW-0808">Transferase</keyword>
<dbReference type="PANTHER" id="PTHR30592">
    <property type="entry name" value="FORMATE DEHYDROGENASE"/>
    <property type="match status" value="1"/>
</dbReference>
<feature type="binding site" evidence="3">
    <location>
        <begin position="255"/>
        <end position="260"/>
    </location>
    <ligand>
        <name>Mo-bis(molybdopterin guanine dinucleotide)</name>
        <dbReference type="ChEBI" id="CHEBI:60539"/>
    </ligand>
</feature>
<keyword evidence="1 3" id="KW-0963">Cytoplasm</keyword>
<sequence length="286" mass="31551">MSWLIKVQVNFFKKLTNNKHSQYTSLWQEKEETLAVETPVALVYNGISHTVMMCSPQDLEDFALGFSLTEGIIEKPADIYGIDVEETCNGIAVQIEMATRCFVALKERRRTLAGRTGCGICGTEQLDQIHKNLPILPRTSVLDISLLDDCLKKLHSAQQLGQQTGSTHAAAFFDLHGNLLAIREDVGRHVALDKLLGWYAKQSAPQGFVLISSRASYEMVQKVVSQGIECLVAISAATALAVNQARQSQLTLIGFAREGRATVYSGKERLDFNANFSSHTFLSSRA</sequence>
<dbReference type="EMBL" id="UFSW01000001">
    <property type="protein sequence ID" value="SUU96899.1"/>
    <property type="molecule type" value="Genomic_DNA"/>
</dbReference>
<dbReference type="InterPro" id="IPR016193">
    <property type="entry name" value="Cytidine_deaminase-like"/>
</dbReference>
<evidence type="ECO:0000256" key="2">
    <source>
        <dbReference type="ARBA" id="ARBA00023150"/>
    </source>
</evidence>
<dbReference type="SUPFAM" id="SSF53927">
    <property type="entry name" value="Cytidine deaminase-like"/>
    <property type="match status" value="1"/>
</dbReference>
<dbReference type="AlphaFoldDB" id="A0A0F5EYC0"/>
<accession>A0A0F5EYC0</accession>
<dbReference type="Proteomes" id="UP000254465">
    <property type="component" value="Unassembled WGS sequence"/>
</dbReference>
<comment type="subcellular location">
    <subcellularLocation>
        <location evidence="3">Cytoplasm</location>
    </subcellularLocation>
</comment>
<dbReference type="GeneID" id="66255328"/>
<dbReference type="InterPro" id="IPR003786">
    <property type="entry name" value="FdhD"/>
</dbReference>
<dbReference type="GO" id="GO:0097163">
    <property type="term" value="F:sulfur carrier activity"/>
    <property type="evidence" value="ECO:0007669"/>
    <property type="project" value="UniProtKB-UniRule"/>
</dbReference>
<dbReference type="OrthoDB" id="3197277at2"/>
<evidence type="ECO:0000313" key="9">
    <source>
        <dbReference type="Proteomes" id="UP000294229"/>
    </source>
</evidence>
<dbReference type="PANTHER" id="PTHR30592:SF1">
    <property type="entry name" value="SULFUR CARRIER PROTEIN FDHD"/>
    <property type="match status" value="1"/>
</dbReference>
<evidence type="ECO:0000313" key="5">
    <source>
        <dbReference type="EMBL" id="STO71869.1"/>
    </source>
</evidence>